<dbReference type="PANTHER" id="PTHR21443:SF0">
    <property type="entry name" value="CONSERVED OLIGOMERIC GOLGI COMPLEX SUBUNIT 7"/>
    <property type="match status" value="1"/>
</dbReference>
<comment type="caution">
    <text evidence="9">The sequence shown here is derived from an EMBL/GenBank/DDBJ whole genome shotgun (WGS) entry which is preliminary data.</text>
</comment>
<dbReference type="EMBL" id="CAWYQH010000174">
    <property type="protein sequence ID" value="CAK8697913.1"/>
    <property type="molecule type" value="Genomic_DNA"/>
</dbReference>
<evidence type="ECO:0000256" key="8">
    <source>
        <dbReference type="ARBA" id="ARBA00031345"/>
    </source>
</evidence>
<dbReference type="Pfam" id="PF10191">
    <property type="entry name" value="COG7"/>
    <property type="match status" value="1"/>
</dbReference>
<comment type="subcellular location">
    <subcellularLocation>
        <location evidence="1">Golgi apparatus membrane</location>
        <topology evidence="1">Peripheral membrane protein</topology>
    </subcellularLocation>
</comment>
<dbReference type="PANTHER" id="PTHR21443">
    <property type="entry name" value="CONSERVED OLIGOMERIC GOLGI COMPLEX COMPONENT 7"/>
    <property type="match status" value="1"/>
</dbReference>
<evidence type="ECO:0000256" key="1">
    <source>
        <dbReference type="ARBA" id="ARBA00004395"/>
    </source>
</evidence>
<protein>
    <recommendedName>
        <fullName evidence="3">Conserved oligomeric Golgi complex subunit 7</fullName>
    </recommendedName>
    <alternativeName>
        <fullName evidence="8">Component of oligomeric Golgi complex 7</fullName>
    </alternativeName>
</protein>
<accession>A0ABP0H1N0</accession>
<evidence type="ECO:0000256" key="6">
    <source>
        <dbReference type="ARBA" id="ARBA00023034"/>
    </source>
</evidence>
<dbReference type="Proteomes" id="UP001642483">
    <property type="component" value="Unassembled WGS sequence"/>
</dbReference>
<keyword evidence="6" id="KW-0333">Golgi apparatus</keyword>
<keyword evidence="5" id="KW-0653">Protein transport</keyword>
<sequence length="773" mass="87690">MDFSKFSDDTFEVKDWVNGVFRAQHDEKQREAYTATLVTKLQRYIQEVNKSLEDISQQAVSNLPRVLRDVDTLKQEATFLWQQMQQVKDEIKSVEQRTSHSMQVLVRVDDVRTRVEQACQALKEADNWSSLASAVEDIFKSGDVEAIASQLRSMKSSLQVLKHSSDYEDKLMHLEALKNRLESNVSPNVVASFMQHNTEEAKRYHSIFETLDRKIELRNYYLKCHRGRIASKWQEIISGESDIKRSTELSEVSLLHEFYELLLSVWHTEAQWCCLVFGKDDAPAIVAQLLLEIILSVEWGPLNLINNGIQSKSYDKLSVLSQLHAVTYSFALNLKKALMVDGQLPKLEQFMLAKLSDAMWHPYIPHLDQYHVMETEALLTALSDISMDAHDVIDLSQLLEVSAAKLFSGAQVSLERCEKLTGFLGTCDLMQALERYFAEYCNRFARELRTIASLCGIRKGVAQTQFSEATEDEDWTVFQHCIRVIATCGSLLVNFGDFQQAFASSVSAHFSGISVEKDTSMPWERYNYLKHGNPERYSQLLDLISSDQECLALLLPGSKKRFDDLNQQAQTLAFDVAFAQVKRKLSSLSDLIMENTDDSFVSQSEMPKFSVSPSERATHIGQYLMTLPQHLEQLTSTDGDEDAESRPLEIALRHGKLPFPPTPGDTQASEVELDHISDQWLGAIVRATETTYIEAIIQIKSLEANAARQLVADLDYMGNVIDSLGLTTSKQLVQLRDLLNVPSNAVEEFRIISSKTNQRLATVIANMRHMELE</sequence>
<keyword evidence="10" id="KW-1185">Reference proteome</keyword>
<name>A0ABP0H1N0_CLALP</name>
<dbReference type="InterPro" id="IPR019335">
    <property type="entry name" value="COG7"/>
</dbReference>
<evidence type="ECO:0000256" key="3">
    <source>
        <dbReference type="ARBA" id="ARBA00020984"/>
    </source>
</evidence>
<keyword evidence="4" id="KW-0813">Transport</keyword>
<proteinExistence type="inferred from homology"/>
<comment type="similarity">
    <text evidence="2">Belongs to the COG7 family.</text>
</comment>
<evidence type="ECO:0000256" key="2">
    <source>
        <dbReference type="ARBA" id="ARBA00005831"/>
    </source>
</evidence>
<keyword evidence="7" id="KW-0472">Membrane</keyword>
<organism evidence="9 10">
    <name type="scientific">Clavelina lepadiformis</name>
    <name type="common">Light-bulb sea squirt</name>
    <name type="synonym">Ascidia lepadiformis</name>
    <dbReference type="NCBI Taxonomy" id="159417"/>
    <lineage>
        <taxon>Eukaryota</taxon>
        <taxon>Metazoa</taxon>
        <taxon>Chordata</taxon>
        <taxon>Tunicata</taxon>
        <taxon>Ascidiacea</taxon>
        <taxon>Aplousobranchia</taxon>
        <taxon>Clavelinidae</taxon>
        <taxon>Clavelina</taxon>
    </lineage>
</organism>
<evidence type="ECO:0000313" key="9">
    <source>
        <dbReference type="EMBL" id="CAK8697913.1"/>
    </source>
</evidence>
<gene>
    <name evidence="9" type="ORF">CVLEPA_LOCUS31396</name>
</gene>
<reference evidence="9 10" key="1">
    <citation type="submission" date="2024-02" db="EMBL/GenBank/DDBJ databases">
        <authorList>
            <person name="Daric V."/>
            <person name="Darras S."/>
        </authorList>
    </citation>
    <scope>NUCLEOTIDE SEQUENCE [LARGE SCALE GENOMIC DNA]</scope>
</reference>
<evidence type="ECO:0000313" key="10">
    <source>
        <dbReference type="Proteomes" id="UP001642483"/>
    </source>
</evidence>
<evidence type="ECO:0000256" key="7">
    <source>
        <dbReference type="ARBA" id="ARBA00023136"/>
    </source>
</evidence>
<evidence type="ECO:0000256" key="4">
    <source>
        <dbReference type="ARBA" id="ARBA00022448"/>
    </source>
</evidence>
<evidence type="ECO:0000256" key="5">
    <source>
        <dbReference type="ARBA" id="ARBA00022927"/>
    </source>
</evidence>